<protein>
    <submittedName>
        <fullName evidence="1">Uncharacterized protein</fullName>
    </submittedName>
</protein>
<reference evidence="1 2" key="1">
    <citation type="submission" date="2020-01" db="EMBL/GenBank/DDBJ databases">
        <title>Herbidospora sp. NEAU-GS84 nov., a novel actinomycete isolated from soil.</title>
        <authorList>
            <person name="Han L."/>
        </authorList>
    </citation>
    <scope>NUCLEOTIDE SEQUENCE [LARGE SCALE GENOMIC DNA]</scope>
    <source>
        <strain evidence="1 2">NEAU-GS84</strain>
    </source>
</reference>
<evidence type="ECO:0000313" key="2">
    <source>
        <dbReference type="Proteomes" id="UP000479526"/>
    </source>
</evidence>
<dbReference type="AlphaFoldDB" id="A0A7C9JC34"/>
<comment type="caution">
    <text evidence="1">The sequence shown here is derived from an EMBL/GenBank/DDBJ whole genome shotgun (WGS) entry which is preliminary data.</text>
</comment>
<name>A0A7C9JC34_9ACTN</name>
<sequence>MAELAYTLDDLTCASCGTADSLWIYPVCALVECRECGTKAAMILDQADEFGGER</sequence>
<gene>
    <name evidence="1" type="ORF">GT755_33540</name>
</gene>
<dbReference type="EMBL" id="WXEW01000011">
    <property type="protein sequence ID" value="NAS26588.1"/>
    <property type="molecule type" value="Genomic_DNA"/>
</dbReference>
<evidence type="ECO:0000313" key="1">
    <source>
        <dbReference type="EMBL" id="NAS26588.1"/>
    </source>
</evidence>
<proteinExistence type="predicted"/>
<dbReference type="RefSeq" id="WP_161483578.1">
    <property type="nucleotide sequence ID" value="NZ_WXEW01000011.1"/>
</dbReference>
<organism evidence="1 2">
    <name type="scientific">Herbidospora solisilvae</name>
    <dbReference type="NCBI Taxonomy" id="2696284"/>
    <lineage>
        <taxon>Bacteria</taxon>
        <taxon>Bacillati</taxon>
        <taxon>Actinomycetota</taxon>
        <taxon>Actinomycetes</taxon>
        <taxon>Streptosporangiales</taxon>
        <taxon>Streptosporangiaceae</taxon>
        <taxon>Herbidospora</taxon>
    </lineage>
</organism>
<dbReference type="Proteomes" id="UP000479526">
    <property type="component" value="Unassembled WGS sequence"/>
</dbReference>
<accession>A0A7C9JC34</accession>
<keyword evidence="2" id="KW-1185">Reference proteome</keyword>